<keyword evidence="4" id="KW-1185">Reference proteome</keyword>
<evidence type="ECO:0000313" key="4">
    <source>
        <dbReference type="Proteomes" id="UP000002949"/>
    </source>
</evidence>
<sequence length="390" mass="43022">MEFEMPAFSKQEMTRRIDALRRKLAAERVDVAFLHTADSVFYMSGVPLLSEWGRPMWAILPASGSSAVCGAAIETENMEEHSSFDEVMAYGDDENVVQASLKLCADFIARRGSARIRLGIEEALLPVGLFRAFQARFPEAELVEVGPWLEELRLIKSDEEIRLLELGADLAKIGADAFLEAMQDNVTELAVAAHAVAAVNKAMGALSDNGLTSTYAYAQFADHTMVPHLHPTSRRLKRGDLVSLNIFPVVWGYCAELERTFVYGEPTPEIRRTLDAVNEAFDAGKEALKPGVAMSDIDMLTRGILQKYDLVKYIRHGTGHAHGIMIGSASREEKGELRLYNKTKLLPNMANSVEPGVYIPGLGGFRHSDVLIVTETGSRCITDFPRDIGF</sequence>
<dbReference type="EMBL" id="AGSN01000155">
    <property type="protein sequence ID" value="EHH09570.1"/>
    <property type="molecule type" value="Genomic_DNA"/>
</dbReference>
<feature type="domain" description="Peptidase M24" evidence="1">
    <location>
        <begin position="168"/>
        <end position="375"/>
    </location>
</feature>
<dbReference type="InterPro" id="IPR036005">
    <property type="entry name" value="Creatinase/aminopeptidase-like"/>
</dbReference>
<dbReference type="AlphaFoldDB" id="G6YF89"/>
<dbReference type="PATRIC" id="fig|1082933.3.peg.4514"/>
<dbReference type="Pfam" id="PF00557">
    <property type="entry name" value="Peptidase_M24"/>
    <property type="match status" value="1"/>
</dbReference>
<dbReference type="SUPFAM" id="SSF53092">
    <property type="entry name" value="Creatinase/prolidase N-terminal domain"/>
    <property type="match status" value="1"/>
</dbReference>
<dbReference type="Pfam" id="PF01321">
    <property type="entry name" value="Creatinase_N"/>
    <property type="match status" value="1"/>
</dbReference>
<dbReference type="eggNOG" id="COG0006">
    <property type="taxonomic scope" value="Bacteria"/>
</dbReference>
<dbReference type="Gene3D" id="3.90.230.10">
    <property type="entry name" value="Creatinase/methionine aminopeptidase superfamily"/>
    <property type="match status" value="1"/>
</dbReference>
<dbReference type="InterPro" id="IPR029149">
    <property type="entry name" value="Creatin/AminoP/Spt16_N"/>
</dbReference>
<dbReference type="Proteomes" id="UP000002949">
    <property type="component" value="Unassembled WGS sequence"/>
</dbReference>
<dbReference type="SUPFAM" id="SSF55920">
    <property type="entry name" value="Creatinase/aminopeptidase"/>
    <property type="match status" value="1"/>
</dbReference>
<dbReference type="PANTHER" id="PTHR46112">
    <property type="entry name" value="AMINOPEPTIDASE"/>
    <property type="match status" value="1"/>
</dbReference>
<protein>
    <submittedName>
        <fullName evidence="3">Creatinase</fullName>
    </submittedName>
</protein>
<organism evidence="3 4">
    <name type="scientific">Mesorhizobium amorphae CCNWGS0123</name>
    <dbReference type="NCBI Taxonomy" id="1082933"/>
    <lineage>
        <taxon>Bacteria</taxon>
        <taxon>Pseudomonadati</taxon>
        <taxon>Pseudomonadota</taxon>
        <taxon>Alphaproteobacteria</taxon>
        <taxon>Hyphomicrobiales</taxon>
        <taxon>Phyllobacteriaceae</taxon>
        <taxon>Mesorhizobium</taxon>
    </lineage>
</organism>
<name>G6YF89_9HYPH</name>
<dbReference type="Gene3D" id="3.40.350.10">
    <property type="entry name" value="Creatinase/prolidase N-terminal domain"/>
    <property type="match status" value="1"/>
</dbReference>
<gene>
    <name evidence="3" type="ORF">MEA186_23181</name>
</gene>
<dbReference type="PANTHER" id="PTHR46112:SF2">
    <property type="entry name" value="XAA-PRO AMINOPEPTIDASE P-RELATED"/>
    <property type="match status" value="1"/>
</dbReference>
<feature type="domain" description="Creatinase N-terminal" evidence="2">
    <location>
        <begin position="16"/>
        <end position="155"/>
    </location>
</feature>
<evidence type="ECO:0000259" key="1">
    <source>
        <dbReference type="Pfam" id="PF00557"/>
    </source>
</evidence>
<accession>G6YF89</accession>
<evidence type="ECO:0000259" key="2">
    <source>
        <dbReference type="Pfam" id="PF01321"/>
    </source>
</evidence>
<dbReference type="InterPro" id="IPR000994">
    <property type="entry name" value="Pept_M24"/>
</dbReference>
<dbReference type="InterPro" id="IPR000587">
    <property type="entry name" value="Creatinase_N"/>
</dbReference>
<reference evidence="3 4" key="1">
    <citation type="journal article" date="2012" name="J. Bacteriol.">
        <title>Draft Genome Sequence of Plant Growth-Promoting Rhizobium Mesorhizobium amorphae, Isolated from Zinc-Lead Mine Tailings.</title>
        <authorList>
            <person name="Hao X."/>
            <person name="Lin Y."/>
            <person name="Johnstone L."/>
            <person name="Baltrus D.A."/>
            <person name="Miller S.J."/>
            <person name="Wei G."/>
            <person name="Rensing C."/>
        </authorList>
    </citation>
    <scope>NUCLEOTIDE SEQUENCE [LARGE SCALE GENOMIC DNA]</scope>
    <source>
        <strain evidence="3 4">CCNWGS0123</strain>
    </source>
</reference>
<dbReference type="KEGG" id="mamo:A6B35_32655"/>
<dbReference type="InterPro" id="IPR050659">
    <property type="entry name" value="Peptidase_M24B"/>
</dbReference>
<evidence type="ECO:0000313" key="3">
    <source>
        <dbReference type="EMBL" id="EHH09570.1"/>
    </source>
</evidence>
<proteinExistence type="predicted"/>